<feature type="transmembrane region" description="Helical" evidence="1">
    <location>
        <begin position="6"/>
        <end position="24"/>
    </location>
</feature>
<organism evidence="2">
    <name type="scientific">Culex pipiens</name>
    <name type="common">House mosquito</name>
    <dbReference type="NCBI Taxonomy" id="7175"/>
    <lineage>
        <taxon>Eukaryota</taxon>
        <taxon>Metazoa</taxon>
        <taxon>Ecdysozoa</taxon>
        <taxon>Arthropoda</taxon>
        <taxon>Hexapoda</taxon>
        <taxon>Insecta</taxon>
        <taxon>Pterygota</taxon>
        <taxon>Neoptera</taxon>
        <taxon>Endopterygota</taxon>
        <taxon>Diptera</taxon>
        <taxon>Nematocera</taxon>
        <taxon>Culicoidea</taxon>
        <taxon>Culicidae</taxon>
        <taxon>Culicinae</taxon>
        <taxon>Culicini</taxon>
        <taxon>Culex</taxon>
        <taxon>Culex</taxon>
    </lineage>
</organism>
<dbReference type="EMBL" id="HBUE01089385">
    <property type="protein sequence ID" value="CAG6480836.1"/>
    <property type="molecule type" value="Transcribed_RNA"/>
</dbReference>
<proteinExistence type="predicted"/>
<feature type="transmembrane region" description="Helical" evidence="1">
    <location>
        <begin position="76"/>
        <end position="101"/>
    </location>
</feature>
<dbReference type="EMBL" id="HBUE01089383">
    <property type="protein sequence ID" value="CAG6480834.1"/>
    <property type="molecule type" value="Transcribed_RNA"/>
</dbReference>
<reference evidence="2" key="1">
    <citation type="submission" date="2021-05" db="EMBL/GenBank/DDBJ databases">
        <authorList>
            <person name="Alioto T."/>
            <person name="Alioto T."/>
            <person name="Gomez Garrido J."/>
        </authorList>
    </citation>
    <scope>NUCLEOTIDE SEQUENCE</scope>
</reference>
<accession>A0A8D8FRD6</accession>
<dbReference type="AlphaFoldDB" id="A0A8D8FRD6"/>
<keyword evidence="1" id="KW-1133">Transmembrane helix</keyword>
<evidence type="ECO:0000256" key="1">
    <source>
        <dbReference type="SAM" id="Phobius"/>
    </source>
</evidence>
<protein>
    <submittedName>
        <fullName evidence="2">(northern house mosquito) hypothetical protein</fullName>
    </submittedName>
</protein>
<keyword evidence="1" id="KW-0472">Membrane</keyword>
<sequence length="131" mass="14991">MSYFCRLVFACSMLLITAAVLMMGKSFHHDYILWLECVRSSHKKKNKKNISSENFKRKQRSVSDGRKIARRKNFSLCLSLQILICSPLVPFLCAFSCFVNLSCCRFARFASLLVSCSLDLNFSAEFLTLPV</sequence>
<name>A0A8D8FRD6_CULPI</name>
<keyword evidence="1" id="KW-0812">Transmembrane</keyword>
<evidence type="ECO:0000313" key="2">
    <source>
        <dbReference type="EMBL" id="CAG6480836.1"/>
    </source>
</evidence>